<dbReference type="AlphaFoldDB" id="A0ABC9Q0S2"/>
<organism evidence="10 11">
    <name type="scientific">Staphylococcus aureus subsp. aureus DR10</name>
    <dbReference type="NCBI Taxonomy" id="1155079"/>
    <lineage>
        <taxon>Bacteria</taxon>
        <taxon>Bacillati</taxon>
        <taxon>Bacillota</taxon>
        <taxon>Bacilli</taxon>
        <taxon>Bacillales</taxon>
        <taxon>Staphylococcaceae</taxon>
        <taxon>Staphylococcus</taxon>
    </lineage>
</organism>
<dbReference type="InterPro" id="IPR016160">
    <property type="entry name" value="Ald_DH_CS_CYS"/>
</dbReference>
<dbReference type="PANTHER" id="PTHR42804">
    <property type="entry name" value="ALDEHYDE DEHYDROGENASE"/>
    <property type="match status" value="1"/>
</dbReference>
<evidence type="ECO:0000256" key="8">
    <source>
        <dbReference type="RuleBase" id="RU003345"/>
    </source>
</evidence>
<dbReference type="GO" id="GO:0004029">
    <property type="term" value="F:aldehyde dehydrogenase (NAD+) activity"/>
    <property type="evidence" value="ECO:0007669"/>
    <property type="project" value="UniProtKB-EC"/>
</dbReference>
<dbReference type="InterPro" id="IPR012394">
    <property type="entry name" value="Aldehyde_DH_NAD(P)"/>
</dbReference>
<dbReference type="FunFam" id="3.40.605.10:FF:000007">
    <property type="entry name" value="NAD/NADP-dependent betaine aldehyde dehydrogenase"/>
    <property type="match status" value="1"/>
</dbReference>
<comment type="similarity">
    <text evidence="1 5 8">Belongs to the aldehyde dehydrogenase family.</text>
</comment>
<keyword evidence="2 5" id="KW-0560">Oxidoreductase</keyword>
<dbReference type="FunFam" id="3.40.605.10:FF:000026">
    <property type="entry name" value="Aldehyde dehydrogenase, putative"/>
    <property type="match status" value="1"/>
</dbReference>
<dbReference type="PROSITE" id="PS00687">
    <property type="entry name" value="ALDEHYDE_DEHYDR_GLU"/>
    <property type="match status" value="1"/>
</dbReference>
<dbReference type="Proteomes" id="UP000003093">
    <property type="component" value="Unassembled WGS sequence"/>
</dbReference>
<dbReference type="InterPro" id="IPR015590">
    <property type="entry name" value="Aldehyde_DH_dom"/>
</dbReference>
<feature type="active site" evidence="6 7">
    <location>
        <position position="251"/>
    </location>
</feature>
<dbReference type="InterPro" id="IPR016163">
    <property type="entry name" value="Ald_DH_C"/>
</dbReference>
<dbReference type="SUPFAM" id="SSF53720">
    <property type="entry name" value="ALDH-like"/>
    <property type="match status" value="1"/>
</dbReference>
<sequence length="481" mass="52769">MRSERIMRDYTKQYINGEWVESNSNETIEVINPATEEVIGKVAKGNKADVDKAVEAADNVYLEFRHTSVKERQALLDKIVKEYENRKDDIVQAITDELGAPLSLSERVHYQMGLNHFVAARDALDNYEFEERRGDDLVVKEAIGVSGLITPWNFPTNQTSLKLAAAFAAGSPVVLKPSEETPFAAVILAEIFDKVGVPKGVFNLVNGDGAGVGNPLSEHPKVRMMSFTGSGPTGSKIMEKAAKDFKKVSLELGGKSPYIVLDDVDIKEVAKATTGKVVNNTGQVCTAGTRVLVPNKIKDAFLAELKEQFSQVRVGNPREDGTQVGPIISKKQFDQVQNYINKGIEEGAELFYGGPGKPEGLEKGYFARPTIFINVDNQMTIAQEEIFGPVMSVITYNDLDEAIQIANDTKYGLAGYVIGKDKETLHKVARSIEAGTVEINEAGRKPDLPFGGYKQSGLGREWGDYGIEEFLEVKSIAGYFK</sequence>
<evidence type="ECO:0000256" key="7">
    <source>
        <dbReference type="PROSITE-ProRule" id="PRU10007"/>
    </source>
</evidence>
<dbReference type="CDD" id="cd07138">
    <property type="entry name" value="ALDH_CddD_SSP0762"/>
    <property type="match status" value="1"/>
</dbReference>
<dbReference type="PIRSF" id="PIRSF036492">
    <property type="entry name" value="ALDH"/>
    <property type="match status" value="1"/>
</dbReference>
<reference evidence="10 11" key="1">
    <citation type="journal article" date="2012" name="MBio">
        <title>Identification of a highly transmissible animal-independent Staphylococcus aureus ST398 clone with distinct genomic and cell adhesion properties.</title>
        <authorList>
            <person name="Uhlemann A.C."/>
            <person name="Porcella S.F."/>
            <person name="Trivedi S."/>
            <person name="Sullivan S.B."/>
            <person name="Hafer C."/>
            <person name="Kennedy A.D."/>
            <person name="Barbian K.D."/>
            <person name="McCarthy A.J."/>
            <person name="Street C."/>
            <person name="Hirschberg D.L."/>
            <person name="Lipkin W.I."/>
            <person name="Lindsay J.A."/>
            <person name="DeLeo F.R."/>
            <person name="Lowy F.D."/>
        </authorList>
    </citation>
    <scope>NUCLEOTIDE SEQUENCE [LARGE SCALE GENOMIC DNA]</scope>
    <source>
        <strain evidence="10 11">DR10</strain>
    </source>
</reference>
<dbReference type="PROSITE" id="PS00070">
    <property type="entry name" value="ALDEHYDE_DEHYDR_CYS"/>
    <property type="match status" value="1"/>
</dbReference>
<evidence type="ECO:0000256" key="1">
    <source>
        <dbReference type="ARBA" id="ARBA00009986"/>
    </source>
</evidence>
<evidence type="ECO:0000256" key="4">
    <source>
        <dbReference type="ARBA" id="ARBA00049194"/>
    </source>
</evidence>
<dbReference type="InterPro" id="IPR016162">
    <property type="entry name" value="Ald_DH_N"/>
</dbReference>
<evidence type="ECO:0000256" key="3">
    <source>
        <dbReference type="ARBA" id="ARBA00023027"/>
    </source>
</evidence>
<evidence type="ECO:0000256" key="2">
    <source>
        <dbReference type="ARBA" id="ARBA00023002"/>
    </source>
</evidence>
<dbReference type="InterPro" id="IPR016161">
    <property type="entry name" value="Ald_DH/histidinol_DH"/>
</dbReference>
<proteinExistence type="inferred from homology"/>
<comment type="catalytic activity">
    <reaction evidence="4">
        <text>an aldehyde + NAD(+) + H2O = a carboxylate + NADH + 2 H(+)</text>
        <dbReference type="Rhea" id="RHEA:16185"/>
        <dbReference type="ChEBI" id="CHEBI:15377"/>
        <dbReference type="ChEBI" id="CHEBI:15378"/>
        <dbReference type="ChEBI" id="CHEBI:17478"/>
        <dbReference type="ChEBI" id="CHEBI:29067"/>
        <dbReference type="ChEBI" id="CHEBI:57540"/>
        <dbReference type="ChEBI" id="CHEBI:57945"/>
        <dbReference type="EC" id="1.2.1.3"/>
    </reaction>
</comment>
<evidence type="ECO:0000313" key="11">
    <source>
        <dbReference type="Proteomes" id="UP000003093"/>
    </source>
</evidence>
<protein>
    <recommendedName>
        <fullName evidence="5">Aldehyde dehydrogenase</fullName>
    </recommendedName>
</protein>
<evidence type="ECO:0000256" key="6">
    <source>
        <dbReference type="PIRSR" id="PIRSR036492-1"/>
    </source>
</evidence>
<dbReference type="PANTHER" id="PTHR42804:SF1">
    <property type="entry name" value="ALDEHYDE DEHYDROGENASE-RELATED"/>
    <property type="match status" value="1"/>
</dbReference>
<evidence type="ECO:0000256" key="5">
    <source>
        <dbReference type="PIRNR" id="PIRNR036492"/>
    </source>
</evidence>
<dbReference type="Gene3D" id="3.40.605.10">
    <property type="entry name" value="Aldehyde Dehydrogenase, Chain A, domain 1"/>
    <property type="match status" value="1"/>
</dbReference>
<name>A0ABC9Q0S2_STAA5</name>
<dbReference type="EMBL" id="AIDT01000006">
    <property type="protein sequence ID" value="EIA14282.1"/>
    <property type="molecule type" value="Genomic_DNA"/>
</dbReference>
<dbReference type="InterPro" id="IPR029510">
    <property type="entry name" value="Ald_DH_CS_GLU"/>
</dbReference>
<dbReference type="FunFam" id="3.40.309.10:FF:000012">
    <property type="entry name" value="Betaine aldehyde dehydrogenase"/>
    <property type="match status" value="1"/>
</dbReference>
<dbReference type="Gene3D" id="3.40.309.10">
    <property type="entry name" value="Aldehyde Dehydrogenase, Chain A, domain 2"/>
    <property type="match status" value="1"/>
</dbReference>
<accession>A0ABC9Q0S2</accession>
<gene>
    <name evidence="10" type="ORF">ST398NM02_2164</name>
</gene>
<comment type="caution">
    <text evidence="10">The sequence shown here is derived from an EMBL/GenBank/DDBJ whole genome shotgun (WGS) entry which is preliminary data.</text>
</comment>
<evidence type="ECO:0000313" key="10">
    <source>
        <dbReference type="EMBL" id="EIA14282.1"/>
    </source>
</evidence>
<evidence type="ECO:0000259" key="9">
    <source>
        <dbReference type="Pfam" id="PF00171"/>
    </source>
</evidence>
<feature type="domain" description="Aldehyde dehydrogenase" evidence="9">
    <location>
        <begin position="19"/>
        <end position="476"/>
    </location>
</feature>
<keyword evidence="3" id="KW-0520">NAD</keyword>
<feature type="active site" evidence="6">
    <location>
        <position position="285"/>
    </location>
</feature>
<dbReference type="Pfam" id="PF00171">
    <property type="entry name" value="Aldedh"/>
    <property type="match status" value="1"/>
</dbReference>